<dbReference type="PANTHER" id="PTHR24198:SF165">
    <property type="entry name" value="ANKYRIN REPEAT-CONTAINING PROTEIN-RELATED"/>
    <property type="match status" value="1"/>
</dbReference>
<dbReference type="SUPFAM" id="SSF48403">
    <property type="entry name" value="Ankyrin repeat"/>
    <property type="match status" value="1"/>
</dbReference>
<dbReference type="EMBL" id="HBIN01007178">
    <property type="protein sequence ID" value="CAE0434959.1"/>
    <property type="molecule type" value="Transcribed_RNA"/>
</dbReference>
<proteinExistence type="predicted"/>
<name>A0A6S8B5Q7_9STRA</name>
<keyword evidence="2 3" id="KW-0040">ANK repeat</keyword>
<reference evidence="6" key="1">
    <citation type="submission" date="2021-01" db="EMBL/GenBank/DDBJ databases">
        <authorList>
            <person name="Corre E."/>
            <person name="Pelletier E."/>
            <person name="Niang G."/>
            <person name="Scheremetjew M."/>
            <person name="Finn R."/>
            <person name="Kale V."/>
            <person name="Holt S."/>
            <person name="Cochrane G."/>
            <person name="Meng A."/>
            <person name="Brown T."/>
            <person name="Cohen L."/>
        </authorList>
    </citation>
    <scope>NUCLEOTIDE SEQUENCE</scope>
    <source>
        <strain evidence="6">GSBS06</strain>
    </source>
</reference>
<evidence type="ECO:0000313" key="7">
    <source>
        <dbReference type="EMBL" id="CAE0434959.1"/>
    </source>
</evidence>
<dbReference type="PROSITE" id="PS50089">
    <property type="entry name" value="ZF_RING_2"/>
    <property type="match status" value="1"/>
</dbReference>
<dbReference type="Gene3D" id="1.25.40.20">
    <property type="entry name" value="Ankyrin repeat-containing domain"/>
    <property type="match status" value="2"/>
</dbReference>
<feature type="domain" description="RING-type" evidence="5">
    <location>
        <begin position="467"/>
        <end position="506"/>
    </location>
</feature>
<dbReference type="AlphaFoldDB" id="A0A6S8B5Q7"/>
<keyword evidence="4" id="KW-0862">Zinc</keyword>
<dbReference type="Pfam" id="PF13920">
    <property type="entry name" value="zf-C3HC4_3"/>
    <property type="match status" value="1"/>
</dbReference>
<evidence type="ECO:0000256" key="4">
    <source>
        <dbReference type="PROSITE-ProRule" id="PRU00175"/>
    </source>
</evidence>
<evidence type="ECO:0000256" key="3">
    <source>
        <dbReference type="PROSITE-ProRule" id="PRU00023"/>
    </source>
</evidence>
<sequence>MVAVAAVEGGVGFLDTLTGWWRSFSFAGDESNTCNSINSVSNTVGGYSNRNNGKIEEVLRLSYGNDGNTFLAKEENDATRLLSKIDLTMHSALSHESEDLVHVAVSATVDNSEGLNKIVRKDNQLVNSPHGKQLLTPLHRAAFLGSDWAIPVLLQAGASMDVVDKDGNTPLMLASSSLKKGISGKKVLDAMFKHISAAKKIVNKENHKGLTPVCMASMTGDAPSLKVLLANGGNPHHREPRMSVFNTASGDGFSPLCYAVQSGSIKCVKLLLNQSVNVNHAGKNMVTPLHIAASNGNADCVRALIKAGAKINEQTSTGSTPLSLACAYGNVECARVLLSDTSPQHILPALYEALKKGKSGCAYLIVYRNLHASLDFGPALFLAIESNISDKDVLEILSQTDAVHARMKNGDSPLKLAAKKGNGIAVSVLLDGHTWSEKDIKESISVANGEVKNLLVPTDNRVISEECVCCLLAPSNVVFLPCNHIQCCAKCSESVMRVDPRCPMCREPISKTMPT</sequence>
<dbReference type="InterPro" id="IPR036770">
    <property type="entry name" value="Ankyrin_rpt-contain_sf"/>
</dbReference>
<feature type="repeat" description="ANK" evidence="3">
    <location>
        <begin position="208"/>
        <end position="240"/>
    </location>
</feature>
<dbReference type="Gene3D" id="3.30.40.10">
    <property type="entry name" value="Zinc/RING finger domain, C3HC4 (zinc finger)"/>
    <property type="match status" value="1"/>
</dbReference>
<organism evidence="6">
    <name type="scientific">Aplanochytrium stocchinoi</name>
    <dbReference type="NCBI Taxonomy" id="215587"/>
    <lineage>
        <taxon>Eukaryota</taxon>
        <taxon>Sar</taxon>
        <taxon>Stramenopiles</taxon>
        <taxon>Bigyra</taxon>
        <taxon>Labyrinthulomycetes</taxon>
        <taxon>Thraustochytrida</taxon>
        <taxon>Thraustochytriidae</taxon>
        <taxon>Aplanochytrium</taxon>
    </lineage>
</organism>
<accession>A0A6S8B5Q7</accession>
<dbReference type="PROSITE" id="PS50297">
    <property type="entry name" value="ANK_REP_REGION"/>
    <property type="match status" value="3"/>
</dbReference>
<dbReference type="InterPro" id="IPR002110">
    <property type="entry name" value="Ankyrin_rpt"/>
</dbReference>
<feature type="repeat" description="ANK" evidence="3">
    <location>
        <begin position="284"/>
        <end position="316"/>
    </location>
</feature>
<gene>
    <name evidence="6" type="ORF">ASTO00021_LOCUS5254</name>
    <name evidence="7" type="ORF">ASTO00021_LOCUS5255</name>
</gene>
<dbReference type="EMBL" id="HBIN01007177">
    <property type="protein sequence ID" value="CAE0434958.1"/>
    <property type="molecule type" value="Transcribed_RNA"/>
</dbReference>
<feature type="repeat" description="ANK" evidence="3">
    <location>
        <begin position="133"/>
        <end position="165"/>
    </location>
</feature>
<dbReference type="Pfam" id="PF12796">
    <property type="entry name" value="Ank_2"/>
    <property type="match status" value="2"/>
</dbReference>
<keyword evidence="1" id="KW-0677">Repeat</keyword>
<dbReference type="SUPFAM" id="SSF57850">
    <property type="entry name" value="RING/U-box"/>
    <property type="match status" value="1"/>
</dbReference>
<dbReference type="PANTHER" id="PTHR24198">
    <property type="entry name" value="ANKYRIN REPEAT AND PROTEIN KINASE DOMAIN-CONTAINING PROTEIN"/>
    <property type="match status" value="1"/>
</dbReference>
<dbReference type="GO" id="GO:0008270">
    <property type="term" value="F:zinc ion binding"/>
    <property type="evidence" value="ECO:0007669"/>
    <property type="project" value="UniProtKB-KW"/>
</dbReference>
<dbReference type="InterPro" id="IPR001841">
    <property type="entry name" value="Znf_RING"/>
</dbReference>
<feature type="repeat" description="ANK" evidence="3">
    <location>
        <begin position="251"/>
        <end position="283"/>
    </location>
</feature>
<keyword evidence="4" id="KW-0479">Metal-binding</keyword>
<evidence type="ECO:0000259" key="5">
    <source>
        <dbReference type="PROSITE" id="PS50089"/>
    </source>
</evidence>
<evidence type="ECO:0000256" key="2">
    <source>
        <dbReference type="ARBA" id="ARBA00023043"/>
    </source>
</evidence>
<dbReference type="InterPro" id="IPR013083">
    <property type="entry name" value="Znf_RING/FYVE/PHD"/>
</dbReference>
<keyword evidence="4" id="KW-0863">Zinc-finger</keyword>
<evidence type="ECO:0000313" key="6">
    <source>
        <dbReference type="EMBL" id="CAE0434958.1"/>
    </source>
</evidence>
<dbReference type="SMART" id="SM00248">
    <property type="entry name" value="ANK"/>
    <property type="match status" value="7"/>
</dbReference>
<dbReference type="PROSITE" id="PS50088">
    <property type="entry name" value="ANK_REPEAT"/>
    <property type="match status" value="4"/>
</dbReference>
<evidence type="ECO:0000256" key="1">
    <source>
        <dbReference type="ARBA" id="ARBA00022737"/>
    </source>
</evidence>
<protein>
    <recommendedName>
        <fullName evidence="5">RING-type domain-containing protein</fullName>
    </recommendedName>
</protein>